<name>A0A7M2REX4_9FIRM</name>
<dbReference type="RefSeq" id="WP_193735255.1">
    <property type="nucleotide sequence ID" value="NZ_CP063304.1"/>
</dbReference>
<keyword evidence="2" id="KW-0238">DNA-binding</keyword>
<organism evidence="5 6">
    <name type="scientific">Blautia liquoris</name>
    <dbReference type="NCBI Taxonomy" id="2779518"/>
    <lineage>
        <taxon>Bacteria</taxon>
        <taxon>Bacillati</taxon>
        <taxon>Bacillota</taxon>
        <taxon>Clostridia</taxon>
        <taxon>Lachnospirales</taxon>
        <taxon>Lachnospiraceae</taxon>
        <taxon>Blautia</taxon>
    </lineage>
</organism>
<dbReference type="SUPFAM" id="SSF51215">
    <property type="entry name" value="Regulatory protein AraC"/>
    <property type="match status" value="1"/>
</dbReference>
<gene>
    <name evidence="5" type="ORF">INP51_13005</name>
</gene>
<dbReference type="SUPFAM" id="SSF46689">
    <property type="entry name" value="Homeodomain-like"/>
    <property type="match status" value="1"/>
</dbReference>
<dbReference type="InterPro" id="IPR018060">
    <property type="entry name" value="HTH_AraC"/>
</dbReference>
<dbReference type="SMART" id="SM00342">
    <property type="entry name" value="HTH_ARAC"/>
    <property type="match status" value="1"/>
</dbReference>
<evidence type="ECO:0000313" key="5">
    <source>
        <dbReference type="EMBL" id="QOV18895.1"/>
    </source>
</evidence>
<keyword evidence="1" id="KW-0805">Transcription regulation</keyword>
<dbReference type="Pfam" id="PF12833">
    <property type="entry name" value="HTH_18"/>
    <property type="match status" value="1"/>
</dbReference>
<sequence length="308" mass="35439">MTYVPTELKKEISIEKIVTIHYFEYMKEFEFRGESHDFWEFLYVDQGTVIVWADSKEYQLKSGNIIFHKPNEFHSIKSVGHKAPNLVAISFLCDSDAMRHFDEKVTSLNSQEKTLIAKIVAEARVAFTTPLHVPTVEQVLPALDPPFGSQQMILLYLEEFLVLVQRNHPRSSRDGSYTEEIVKRSICEDNSRKVYSFSRIITYMELHICEPLKVRDICNAFYISSSTLQSLFHDQKGCGVIEYFHQMKIEHSKDIIRDGSMNLTEIAHYLGYNSLQHFSKRFKTVTGMSPFHYASSVKGLSQGIGGNS</sequence>
<dbReference type="Proteomes" id="UP000593601">
    <property type="component" value="Chromosome"/>
</dbReference>
<dbReference type="AlphaFoldDB" id="A0A7M2REX4"/>
<dbReference type="Gene3D" id="1.10.10.60">
    <property type="entry name" value="Homeodomain-like"/>
    <property type="match status" value="1"/>
</dbReference>
<evidence type="ECO:0000313" key="6">
    <source>
        <dbReference type="Proteomes" id="UP000593601"/>
    </source>
</evidence>
<dbReference type="KEGG" id="bliq:INP51_13005"/>
<accession>A0A7M2REX4</accession>
<dbReference type="PANTHER" id="PTHR43280:SF28">
    <property type="entry name" value="HTH-TYPE TRANSCRIPTIONAL ACTIVATOR RHAS"/>
    <property type="match status" value="1"/>
</dbReference>
<dbReference type="InterPro" id="IPR009057">
    <property type="entry name" value="Homeodomain-like_sf"/>
</dbReference>
<dbReference type="InterPro" id="IPR037923">
    <property type="entry name" value="HTH-like"/>
</dbReference>
<evidence type="ECO:0000256" key="2">
    <source>
        <dbReference type="ARBA" id="ARBA00023125"/>
    </source>
</evidence>
<proteinExistence type="predicted"/>
<dbReference type="Gene3D" id="2.60.120.10">
    <property type="entry name" value="Jelly Rolls"/>
    <property type="match status" value="1"/>
</dbReference>
<protein>
    <submittedName>
        <fullName evidence="5">Helix-turn-helix transcriptional regulator</fullName>
    </submittedName>
</protein>
<evidence type="ECO:0000259" key="4">
    <source>
        <dbReference type="PROSITE" id="PS01124"/>
    </source>
</evidence>
<dbReference type="EMBL" id="CP063304">
    <property type="protein sequence ID" value="QOV18895.1"/>
    <property type="molecule type" value="Genomic_DNA"/>
</dbReference>
<dbReference type="Pfam" id="PF02311">
    <property type="entry name" value="AraC_binding"/>
    <property type="match status" value="1"/>
</dbReference>
<dbReference type="GO" id="GO:0043565">
    <property type="term" value="F:sequence-specific DNA binding"/>
    <property type="evidence" value="ECO:0007669"/>
    <property type="project" value="InterPro"/>
</dbReference>
<dbReference type="PROSITE" id="PS01124">
    <property type="entry name" value="HTH_ARAC_FAMILY_2"/>
    <property type="match status" value="1"/>
</dbReference>
<keyword evidence="6" id="KW-1185">Reference proteome</keyword>
<evidence type="ECO:0000256" key="3">
    <source>
        <dbReference type="ARBA" id="ARBA00023163"/>
    </source>
</evidence>
<dbReference type="InterPro" id="IPR018062">
    <property type="entry name" value="HTH_AraC-typ_CS"/>
</dbReference>
<dbReference type="GO" id="GO:0003700">
    <property type="term" value="F:DNA-binding transcription factor activity"/>
    <property type="evidence" value="ECO:0007669"/>
    <property type="project" value="InterPro"/>
</dbReference>
<reference evidence="5 6" key="1">
    <citation type="submission" date="2020-10" db="EMBL/GenBank/DDBJ databases">
        <title>Blautia liquoris sp.nov., isolated from the mud in a fermentation cellar used for the production of Chinese strong-flavoured liquor.</title>
        <authorList>
            <person name="Lu L."/>
        </authorList>
    </citation>
    <scope>NUCLEOTIDE SEQUENCE [LARGE SCALE GENOMIC DNA]</scope>
    <source>
        <strain evidence="5 6">LZLJ-3</strain>
    </source>
</reference>
<dbReference type="PANTHER" id="PTHR43280">
    <property type="entry name" value="ARAC-FAMILY TRANSCRIPTIONAL REGULATOR"/>
    <property type="match status" value="1"/>
</dbReference>
<dbReference type="PROSITE" id="PS00041">
    <property type="entry name" value="HTH_ARAC_FAMILY_1"/>
    <property type="match status" value="1"/>
</dbReference>
<dbReference type="InterPro" id="IPR003313">
    <property type="entry name" value="AraC-bd"/>
</dbReference>
<evidence type="ECO:0000256" key="1">
    <source>
        <dbReference type="ARBA" id="ARBA00023015"/>
    </source>
</evidence>
<keyword evidence="3" id="KW-0804">Transcription</keyword>
<feature type="domain" description="HTH araC/xylS-type" evidence="4">
    <location>
        <begin position="198"/>
        <end position="296"/>
    </location>
</feature>
<dbReference type="InterPro" id="IPR014710">
    <property type="entry name" value="RmlC-like_jellyroll"/>
</dbReference>